<dbReference type="AlphaFoldDB" id="I0YKA6"/>
<evidence type="ECO:0000313" key="2">
    <source>
        <dbReference type="EMBL" id="EIE18825.1"/>
    </source>
</evidence>
<gene>
    <name evidence="2" type="ORF">COCSUDRAFT_59756</name>
</gene>
<protein>
    <recommendedName>
        <fullName evidence="1">Treble clef zinc finger domain-containing protein</fullName>
    </recommendedName>
</protein>
<dbReference type="GeneID" id="17036775"/>
<dbReference type="PANTHER" id="PTHR37317">
    <property type="entry name" value="BLR8090 PROTEIN"/>
    <property type="match status" value="1"/>
</dbReference>
<dbReference type="InterPro" id="IPR025487">
    <property type="entry name" value="DUF4379"/>
</dbReference>
<organism evidence="2 3">
    <name type="scientific">Coccomyxa subellipsoidea (strain C-169)</name>
    <name type="common">Green microalga</name>
    <dbReference type="NCBI Taxonomy" id="574566"/>
    <lineage>
        <taxon>Eukaryota</taxon>
        <taxon>Viridiplantae</taxon>
        <taxon>Chlorophyta</taxon>
        <taxon>core chlorophytes</taxon>
        <taxon>Trebouxiophyceae</taxon>
        <taxon>Trebouxiophyceae incertae sedis</taxon>
        <taxon>Coccomyxaceae</taxon>
        <taxon>Coccomyxa</taxon>
        <taxon>Coccomyxa subellipsoidea</taxon>
    </lineage>
</organism>
<keyword evidence="3" id="KW-1185">Reference proteome</keyword>
<dbReference type="Proteomes" id="UP000007264">
    <property type="component" value="Unassembled WGS sequence"/>
</dbReference>
<dbReference type="KEGG" id="csl:COCSUDRAFT_59756"/>
<comment type="caution">
    <text evidence="2">The sequence shown here is derived from an EMBL/GenBank/DDBJ whole genome shotgun (WGS) entry which is preliminary data.</text>
</comment>
<sequence length="226" mass="25068">MTAHPAAIFPRRLASAASQRIPLPKKPSLTVTHPELACQWHPTKNGEKWPEDFTAGSSAKDEHLELVAQLHPTKNEHLDLDKLTSGSRKKAVWAPEVAAQWHPTRNGDKRPDQDEHPELVAQLHPTKNEHLDLNKLTSGSTKKAVWVCHDRKNAPPGCTHAHEWSARIGDRTGNAKREGAGCPFCYGRVVCPCNSLAVKAPEVAAQWHPTRNGPYPSKYAALRHFL</sequence>
<reference evidence="2 3" key="1">
    <citation type="journal article" date="2012" name="Genome Biol.">
        <title>The genome of the polar eukaryotic microalga coccomyxa subellipsoidea reveals traits of cold adaptation.</title>
        <authorList>
            <person name="Blanc G."/>
            <person name="Agarkova I."/>
            <person name="Grimwood J."/>
            <person name="Kuo A."/>
            <person name="Brueggeman A."/>
            <person name="Dunigan D."/>
            <person name="Gurnon J."/>
            <person name="Ladunga I."/>
            <person name="Lindquist E."/>
            <person name="Lucas S."/>
            <person name="Pangilinan J."/>
            <person name="Proschold T."/>
            <person name="Salamov A."/>
            <person name="Schmutz J."/>
            <person name="Weeks D."/>
            <person name="Yamada T."/>
            <person name="Claverie J.M."/>
            <person name="Grigoriev I."/>
            <person name="Van Etten J."/>
            <person name="Lomsadze A."/>
            <person name="Borodovsky M."/>
        </authorList>
    </citation>
    <scope>NUCLEOTIDE SEQUENCE [LARGE SCALE GENOMIC DNA]</scope>
    <source>
        <strain evidence="2 3">C-169</strain>
    </source>
</reference>
<feature type="domain" description="Treble clef zinc finger" evidence="1">
    <location>
        <begin position="119"/>
        <end position="188"/>
    </location>
</feature>
<evidence type="ECO:0000259" key="1">
    <source>
        <dbReference type="Pfam" id="PF14311"/>
    </source>
</evidence>
<dbReference type="EMBL" id="AGSI01000021">
    <property type="protein sequence ID" value="EIE18825.1"/>
    <property type="molecule type" value="Genomic_DNA"/>
</dbReference>
<dbReference type="RefSeq" id="XP_005643369.1">
    <property type="nucleotide sequence ID" value="XM_005643312.1"/>
</dbReference>
<accession>I0YKA6</accession>
<proteinExistence type="predicted"/>
<name>I0YKA6_COCSC</name>
<dbReference type="OrthoDB" id="197298at2759"/>
<evidence type="ECO:0000313" key="3">
    <source>
        <dbReference type="Proteomes" id="UP000007264"/>
    </source>
</evidence>
<dbReference type="Pfam" id="PF14311">
    <property type="entry name" value="DUF4379"/>
    <property type="match status" value="1"/>
</dbReference>
<dbReference type="PANTHER" id="PTHR37317:SF1">
    <property type="entry name" value="ZINC-RIBBON DOMAIN-CONTAINING PROTEIN-RELATED"/>
    <property type="match status" value="1"/>
</dbReference>